<dbReference type="GO" id="GO:0004637">
    <property type="term" value="F:phosphoribosylamine-glycine ligase activity"/>
    <property type="evidence" value="ECO:0007669"/>
    <property type="project" value="UniProtKB-EC"/>
</dbReference>
<dbReference type="AlphaFoldDB" id="A0A644Y7V5"/>
<dbReference type="PANTHER" id="PTHR43585:SF2">
    <property type="entry name" value="ATP-GRASP ENZYME FSQD"/>
    <property type="match status" value="1"/>
</dbReference>
<evidence type="ECO:0000259" key="4">
    <source>
        <dbReference type="PROSITE" id="PS50975"/>
    </source>
</evidence>
<organism evidence="5">
    <name type="scientific">bioreactor metagenome</name>
    <dbReference type="NCBI Taxonomy" id="1076179"/>
    <lineage>
        <taxon>unclassified sequences</taxon>
        <taxon>metagenomes</taxon>
        <taxon>ecological metagenomes</taxon>
    </lineage>
</organism>
<dbReference type="Gene3D" id="3.30.470.20">
    <property type="entry name" value="ATP-grasp fold, B domain"/>
    <property type="match status" value="1"/>
</dbReference>
<dbReference type="Gene3D" id="3.30.1490.20">
    <property type="entry name" value="ATP-grasp fold, A domain"/>
    <property type="match status" value="1"/>
</dbReference>
<protein>
    <submittedName>
        <fullName evidence="5">Phosphoribosylamine--glycine ligase</fullName>
        <ecNumber evidence="5">6.3.4.13</ecNumber>
    </submittedName>
</protein>
<dbReference type="SMART" id="SM01209">
    <property type="entry name" value="GARS_A"/>
    <property type="match status" value="1"/>
</dbReference>
<reference evidence="5" key="1">
    <citation type="submission" date="2019-08" db="EMBL/GenBank/DDBJ databases">
        <authorList>
            <person name="Kucharzyk K."/>
            <person name="Murdoch R.W."/>
            <person name="Higgins S."/>
            <person name="Loffler F."/>
        </authorList>
    </citation>
    <scope>NUCLEOTIDE SEQUENCE</scope>
</reference>
<evidence type="ECO:0000313" key="5">
    <source>
        <dbReference type="EMBL" id="MPM22653.1"/>
    </source>
</evidence>
<dbReference type="InterPro" id="IPR011761">
    <property type="entry name" value="ATP-grasp"/>
</dbReference>
<sequence>MQKLIILGASDLQLPTILKAKEKGVFTYVLDMNPQAVGVSYADYFENISTIDTEKVIDFANTVRPDGIMTAASDRPMKTVAAVCDALGLPGITKEVAERATNKVAMRLALEKAGVPIPKFSIISNIDEYRVAVTEFQGRYIVKPADNSGSRGIFLVEKPEDSDIAFNYSMSNSSNGFILVEEFVEGPEISVETITYNGVTSIIAVTDKITTGPPYFVELGHTQPSMLSLQVQENIRSVAIQAVEALGINNSPSHVELKITEKGPKIIELGARMGGDCITSHLVPLSTGVDMVGAAIDLALGRIPDIHRRFERASAIRYFQQTPGILEKINIPSSLPKEVITIHFSKKEGDSVSIVHNSAERIGYTITQADERRLAVESSEWVIRNTYFKYTNRKSVE</sequence>
<dbReference type="GO" id="GO:0046872">
    <property type="term" value="F:metal ion binding"/>
    <property type="evidence" value="ECO:0007669"/>
    <property type="project" value="InterPro"/>
</dbReference>
<dbReference type="EC" id="6.3.4.13" evidence="5"/>
<accession>A0A644Y7V5</accession>
<evidence type="ECO:0000256" key="2">
    <source>
        <dbReference type="ARBA" id="ARBA00022741"/>
    </source>
</evidence>
<evidence type="ECO:0000256" key="1">
    <source>
        <dbReference type="ARBA" id="ARBA00022598"/>
    </source>
</evidence>
<gene>
    <name evidence="5" type="primary">purD_22</name>
    <name evidence="5" type="ORF">SDC9_69111</name>
</gene>
<dbReference type="Pfam" id="PF13535">
    <property type="entry name" value="ATP-grasp_4"/>
    <property type="match status" value="1"/>
</dbReference>
<dbReference type="PANTHER" id="PTHR43585">
    <property type="entry name" value="FUMIPYRROLE BIOSYNTHESIS PROTEIN C"/>
    <property type="match status" value="1"/>
</dbReference>
<dbReference type="PROSITE" id="PS50975">
    <property type="entry name" value="ATP_GRASP"/>
    <property type="match status" value="1"/>
</dbReference>
<comment type="caution">
    <text evidence="5">The sequence shown here is derived from an EMBL/GenBank/DDBJ whole genome shotgun (WGS) entry which is preliminary data.</text>
</comment>
<dbReference type="Gene3D" id="3.40.50.20">
    <property type="match status" value="1"/>
</dbReference>
<keyword evidence="1 5" id="KW-0436">Ligase</keyword>
<name>A0A644Y7V5_9ZZZZ</name>
<proteinExistence type="predicted"/>
<dbReference type="EMBL" id="VSSQ01003855">
    <property type="protein sequence ID" value="MPM22653.1"/>
    <property type="molecule type" value="Genomic_DNA"/>
</dbReference>
<dbReference type="SUPFAM" id="SSF56059">
    <property type="entry name" value="Glutathione synthetase ATP-binding domain-like"/>
    <property type="match status" value="1"/>
</dbReference>
<dbReference type="GO" id="GO:0005524">
    <property type="term" value="F:ATP binding"/>
    <property type="evidence" value="ECO:0007669"/>
    <property type="project" value="UniProtKB-KW"/>
</dbReference>
<keyword evidence="2" id="KW-0547">Nucleotide-binding</keyword>
<evidence type="ECO:0000256" key="3">
    <source>
        <dbReference type="ARBA" id="ARBA00022840"/>
    </source>
</evidence>
<dbReference type="InterPro" id="IPR052032">
    <property type="entry name" value="ATP-dep_AA_Ligase"/>
</dbReference>
<feature type="domain" description="ATP-grasp" evidence="4">
    <location>
        <begin position="107"/>
        <end position="300"/>
    </location>
</feature>
<keyword evidence="3" id="KW-0067">ATP-binding</keyword>
<dbReference type="InterPro" id="IPR013815">
    <property type="entry name" value="ATP_grasp_subdomain_1"/>
</dbReference>